<dbReference type="EMBL" id="BAAAYX010000002">
    <property type="protein sequence ID" value="GAA3690180.1"/>
    <property type="molecule type" value="Genomic_DNA"/>
</dbReference>
<feature type="domain" description="Methyltransferase FkbM" evidence="2">
    <location>
        <begin position="42"/>
        <end position="176"/>
    </location>
</feature>
<dbReference type="SUPFAM" id="SSF53335">
    <property type="entry name" value="S-adenosyl-L-methionine-dependent methyltransferases"/>
    <property type="match status" value="1"/>
</dbReference>
<sequence length="296" mass="32294">MRVARALGLARSLAVYYGPFWRRRRLTRFYRQFLSPGDLAFDVGAHVGNRVSVFRGLGARVVAVEPQPHLMTVLRLLYGRDAHVRLEQCGVAATTGTGTLHLSARTPTVSSFAAGWIEEVADDPGFARVRWETALSVPLVTLDELIDRHGEPRFTKIDVEGFEQEALGGLSRPLASLSFEYLPAAVERAVACVERLTALGDYRFRRSRVETHSWWDPDWVDAPTMISRLRTLPDGRSGDVYAVRIDGRPPDSDHLAARAAVGQSGGSPGSTGVSGSASSAARRPVSQSVRASRSSP</sequence>
<evidence type="ECO:0000313" key="3">
    <source>
        <dbReference type="EMBL" id="GAA3690180.1"/>
    </source>
</evidence>
<protein>
    <recommendedName>
        <fullName evidence="2">Methyltransferase FkbM domain-containing protein</fullName>
    </recommendedName>
</protein>
<dbReference type="Gene3D" id="3.40.50.150">
    <property type="entry name" value="Vaccinia Virus protein VP39"/>
    <property type="match status" value="1"/>
</dbReference>
<accession>A0ABP7CKN3</accession>
<evidence type="ECO:0000256" key="1">
    <source>
        <dbReference type="SAM" id="MobiDB-lite"/>
    </source>
</evidence>
<name>A0ABP7CKN3_9ACTN</name>
<dbReference type="Proteomes" id="UP001500051">
    <property type="component" value="Unassembled WGS sequence"/>
</dbReference>
<dbReference type="InterPro" id="IPR029063">
    <property type="entry name" value="SAM-dependent_MTases_sf"/>
</dbReference>
<feature type="compositionally biased region" description="Basic and acidic residues" evidence="1">
    <location>
        <begin position="247"/>
        <end position="256"/>
    </location>
</feature>
<gene>
    <name evidence="3" type="ORF">GCM10022204_01280</name>
</gene>
<dbReference type="PANTHER" id="PTHR34203:SF15">
    <property type="entry name" value="SLL1173 PROTEIN"/>
    <property type="match status" value="1"/>
</dbReference>
<comment type="caution">
    <text evidence="3">The sequence shown here is derived from an EMBL/GenBank/DDBJ whole genome shotgun (WGS) entry which is preliminary data.</text>
</comment>
<reference evidence="4" key="1">
    <citation type="journal article" date="2019" name="Int. J. Syst. Evol. Microbiol.">
        <title>The Global Catalogue of Microorganisms (GCM) 10K type strain sequencing project: providing services to taxonomists for standard genome sequencing and annotation.</title>
        <authorList>
            <consortium name="The Broad Institute Genomics Platform"/>
            <consortium name="The Broad Institute Genome Sequencing Center for Infectious Disease"/>
            <person name="Wu L."/>
            <person name="Ma J."/>
        </authorList>
    </citation>
    <scope>NUCLEOTIDE SEQUENCE [LARGE SCALE GENOMIC DNA]</scope>
    <source>
        <strain evidence="4">JCM 16548</strain>
    </source>
</reference>
<organism evidence="3 4">
    <name type="scientific">Microlunatus aurantiacus</name>
    <dbReference type="NCBI Taxonomy" id="446786"/>
    <lineage>
        <taxon>Bacteria</taxon>
        <taxon>Bacillati</taxon>
        <taxon>Actinomycetota</taxon>
        <taxon>Actinomycetes</taxon>
        <taxon>Propionibacteriales</taxon>
        <taxon>Propionibacteriaceae</taxon>
        <taxon>Microlunatus</taxon>
    </lineage>
</organism>
<feature type="region of interest" description="Disordered" evidence="1">
    <location>
        <begin position="247"/>
        <end position="296"/>
    </location>
</feature>
<evidence type="ECO:0000313" key="4">
    <source>
        <dbReference type="Proteomes" id="UP001500051"/>
    </source>
</evidence>
<keyword evidence="4" id="KW-1185">Reference proteome</keyword>
<feature type="compositionally biased region" description="Low complexity" evidence="1">
    <location>
        <begin position="270"/>
        <end position="296"/>
    </location>
</feature>
<dbReference type="InterPro" id="IPR052514">
    <property type="entry name" value="SAM-dependent_MTase"/>
</dbReference>
<dbReference type="InterPro" id="IPR006342">
    <property type="entry name" value="FkbM_mtfrase"/>
</dbReference>
<dbReference type="PANTHER" id="PTHR34203">
    <property type="entry name" value="METHYLTRANSFERASE, FKBM FAMILY PROTEIN"/>
    <property type="match status" value="1"/>
</dbReference>
<dbReference type="Pfam" id="PF05050">
    <property type="entry name" value="Methyltransf_21"/>
    <property type="match status" value="1"/>
</dbReference>
<evidence type="ECO:0000259" key="2">
    <source>
        <dbReference type="Pfam" id="PF05050"/>
    </source>
</evidence>
<dbReference type="NCBIfam" id="TIGR01444">
    <property type="entry name" value="fkbM_fam"/>
    <property type="match status" value="1"/>
</dbReference>
<proteinExistence type="predicted"/>